<dbReference type="Proteomes" id="UP000297982">
    <property type="component" value="Unassembled WGS sequence"/>
</dbReference>
<evidence type="ECO:0000313" key="2">
    <source>
        <dbReference type="EMBL" id="TGB04386.1"/>
    </source>
</evidence>
<name>A0A4Z0H559_9BACI</name>
<sequence length="131" mass="15290">MDKDLLETLKKLEEAHISIAIRSQTDRLGQLLAEEFWEFGSSGVIYDKQHCLEEGVVLTEMTLHHYGIQLLAEGIVLATYMIEDKTLDRNTFRSSIWTWKDGRWQLTFHQGTITMQSPAEVDFKQWRDKTT</sequence>
<organism evidence="2 3">
    <name type="scientific">Halobacillus salinus</name>
    <dbReference type="NCBI Taxonomy" id="192814"/>
    <lineage>
        <taxon>Bacteria</taxon>
        <taxon>Bacillati</taxon>
        <taxon>Bacillota</taxon>
        <taxon>Bacilli</taxon>
        <taxon>Bacillales</taxon>
        <taxon>Bacillaceae</taxon>
        <taxon>Halobacillus</taxon>
    </lineage>
</organism>
<dbReference type="AlphaFoldDB" id="A0A4Z0H559"/>
<feature type="domain" description="DUF4440" evidence="1">
    <location>
        <begin position="10"/>
        <end position="106"/>
    </location>
</feature>
<protein>
    <submittedName>
        <fullName evidence="2">DUF4440 domain-containing protein</fullName>
    </submittedName>
</protein>
<dbReference type="SUPFAM" id="SSF54427">
    <property type="entry name" value="NTF2-like"/>
    <property type="match status" value="1"/>
</dbReference>
<dbReference type="Pfam" id="PF14534">
    <property type="entry name" value="DUF4440"/>
    <property type="match status" value="1"/>
</dbReference>
<keyword evidence="3" id="KW-1185">Reference proteome</keyword>
<dbReference type="STRING" id="192814.GCA_900166575_01431"/>
<proteinExistence type="predicted"/>
<dbReference type="InterPro" id="IPR027843">
    <property type="entry name" value="DUF4440"/>
</dbReference>
<gene>
    <name evidence="2" type="ORF">E4663_05160</name>
</gene>
<reference evidence="2 3" key="1">
    <citation type="journal article" date="2003" name="Int. J. Syst. Evol. Microbiol.">
        <title>Halobacillus salinus sp. nov., isolated from a salt lake on the coast of the East Sea in Korea.</title>
        <authorList>
            <person name="Yoon J.H."/>
            <person name="Kang K.H."/>
            <person name="Park Y.H."/>
        </authorList>
    </citation>
    <scope>NUCLEOTIDE SEQUENCE [LARGE SCALE GENOMIC DNA]</scope>
    <source>
        <strain evidence="2 3">HSL-3</strain>
    </source>
</reference>
<comment type="caution">
    <text evidence="2">The sequence shown here is derived from an EMBL/GenBank/DDBJ whole genome shotgun (WGS) entry which is preliminary data.</text>
</comment>
<accession>A0A4Z0H559</accession>
<dbReference type="EMBL" id="SRJC01000001">
    <property type="protein sequence ID" value="TGB04386.1"/>
    <property type="molecule type" value="Genomic_DNA"/>
</dbReference>
<evidence type="ECO:0000313" key="3">
    <source>
        <dbReference type="Proteomes" id="UP000297982"/>
    </source>
</evidence>
<dbReference type="Gene3D" id="3.10.450.50">
    <property type="match status" value="1"/>
</dbReference>
<dbReference type="InterPro" id="IPR032710">
    <property type="entry name" value="NTF2-like_dom_sf"/>
</dbReference>
<dbReference type="RefSeq" id="WP_135326854.1">
    <property type="nucleotide sequence ID" value="NZ_SRJC01000001.1"/>
</dbReference>
<evidence type="ECO:0000259" key="1">
    <source>
        <dbReference type="Pfam" id="PF14534"/>
    </source>
</evidence>